<evidence type="ECO:0000313" key="8">
    <source>
        <dbReference type="Proteomes" id="UP000730618"/>
    </source>
</evidence>
<name>A0ABM8VFQ4_9BACL</name>
<dbReference type="PROSITE" id="PS51257">
    <property type="entry name" value="PROKAR_LIPOPROTEIN"/>
    <property type="match status" value="1"/>
</dbReference>
<keyword evidence="3" id="KW-0472">Membrane</keyword>
<evidence type="ECO:0000256" key="4">
    <source>
        <dbReference type="ARBA" id="ARBA00023139"/>
    </source>
</evidence>
<proteinExistence type="predicted"/>
<dbReference type="InterPro" id="IPR050490">
    <property type="entry name" value="Bact_solute-bd_prot1"/>
</dbReference>
<keyword evidence="4" id="KW-0564">Palmitate</keyword>
<dbReference type="PANTHER" id="PTHR43649:SF33">
    <property type="entry name" value="POLYGALACTURONAN_RHAMNOGALACTURONAN-BINDING PROTEIN YTCQ"/>
    <property type="match status" value="1"/>
</dbReference>
<sequence length="415" mass="46739">MKRLSISILATVLLGSFIAGCGQQAAPKEGGAAPAGEAPTPITTEPITLKVLWSGRQDEFNDRVNNEIVRKKLPNVNFEFHSLSENMEKLIVSGVKLDVMNITTKVYYDALRLNLNYDMTGLLAKQQFDMKRFVPEHVEAIKKLSKDGKMYAVPDKANFPYALHALVYNKDIFDRLAVPYPKDNMTWDEVLELAKRVNRSDNGTQYYGLNLGTTQYLYEANELSYTDASGKVDLSNPLFEKILRVYQESFKISGKELGNVDPFMKEKNVAMFAGNVDVLITEAERQKDTLPNWDIVTFPRFSDKPMKVPPVNGVYMVASTSEHKVEALALIDALLSPENSKKQEQIYMNPEFVKKNVNGVKAPKQSLYVPGEFDATGNAAFNNIVRAMNKNNADINTSLRDFKEVLQKQIDEKKQ</sequence>
<feature type="chain" id="PRO_5047041325" description="Extracellular solute-binding protein" evidence="6">
    <location>
        <begin position="26"/>
        <end position="415"/>
    </location>
</feature>
<dbReference type="Pfam" id="PF01547">
    <property type="entry name" value="SBP_bac_1"/>
    <property type="match status" value="1"/>
</dbReference>
<dbReference type="RefSeq" id="WP_218098501.1">
    <property type="nucleotide sequence ID" value="NZ_CAJVCE010000005.1"/>
</dbReference>
<feature type="signal peptide" evidence="6">
    <location>
        <begin position="1"/>
        <end position="25"/>
    </location>
</feature>
<organism evidence="7 8">
    <name type="scientific">Paenibacillus allorhizosphaerae</name>
    <dbReference type="NCBI Taxonomy" id="2849866"/>
    <lineage>
        <taxon>Bacteria</taxon>
        <taxon>Bacillati</taxon>
        <taxon>Bacillota</taxon>
        <taxon>Bacilli</taxon>
        <taxon>Bacillales</taxon>
        <taxon>Paenibacillaceae</taxon>
        <taxon>Paenibacillus</taxon>
    </lineage>
</organism>
<accession>A0ABM8VFQ4</accession>
<evidence type="ECO:0000256" key="1">
    <source>
        <dbReference type="ARBA" id="ARBA00022475"/>
    </source>
</evidence>
<evidence type="ECO:0000313" key="7">
    <source>
        <dbReference type="EMBL" id="CAG7635673.1"/>
    </source>
</evidence>
<reference evidence="7 8" key="1">
    <citation type="submission" date="2021-06" db="EMBL/GenBank/DDBJ databases">
        <authorList>
            <person name="Criscuolo A."/>
        </authorList>
    </citation>
    <scope>NUCLEOTIDE SEQUENCE [LARGE SCALE GENOMIC DNA]</scope>
    <source>
        <strain evidence="8">CIP 111802</strain>
    </source>
</reference>
<dbReference type="PANTHER" id="PTHR43649">
    <property type="entry name" value="ARABINOSE-BINDING PROTEIN-RELATED"/>
    <property type="match status" value="1"/>
</dbReference>
<keyword evidence="5" id="KW-0449">Lipoprotein</keyword>
<evidence type="ECO:0008006" key="9">
    <source>
        <dbReference type="Google" id="ProtNLM"/>
    </source>
</evidence>
<evidence type="ECO:0000256" key="6">
    <source>
        <dbReference type="SAM" id="SignalP"/>
    </source>
</evidence>
<dbReference type="EMBL" id="CAJVCE010000005">
    <property type="protein sequence ID" value="CAG7635673.1"/>
    <property type="molecule type" value="Genomic_DNA"/>
</dbReference>
<keyword evidence="1" id="KW-1003">Cell membrane</keyword>
<keyword evidence="8" id="KW-1185">Reference proteome</keyword>
<protein>
    <recommendedName>
        <fullName evidence="9">Extracellular solute-binding protein</fullName>
    </recommendedName>
</protein>
<dbReference type="InterPro" id="IPR006059">
    <property type="entry name" value="SBP"/>
</dbReference>
<comment type="caution">
    <text evidence="7">The sequence shown here is derived from an EMBL/GenBank/DDBJ whole genome shotgun (WGS) entry which is preliminary data.</text>
</comment>
<evidence type="ECO:0000256" key="3">
    <source>
        <dbReference type="ARBA" id="ARBA00023136"/>
    </source>
</evidence>
<dbReference type="Proteomes" id="UP000730618">
    <property type="component" value="Unassembled WGS sequence"/>
</dbReference>
<gene>
    <name evidence="7" type="ORF">PAECIP111802_02166</name>
</gene>
<evidence type="ECO:0000256" key="2">
    <source>
        <dbReference type="ARBA" id="ARBA00022729"/>
    </source>
</evidence>
<evidence type="ECO:0000256" key="5">
    <source>
        <dbReference type="ARBA" id="ARBA00023288"/>
    </source>
</evidence>
<keyword evidence="2 6" id="KW-0732">Signal</keyword>